<dbReference type="SUPFAM" id="SSF53756">
    <property type="entry name" value="UDP-Glycosyltransferase/glycogen phosphorylase"/>
    <property type="match status" value="1"/>
</dbReference>
<proteinExistence type="predicted"/>
<evidence type="ECO:0000313" key="2">
    <source>
        <dbReference type="Proteomes" id="UP000309016"/>
    </source>
</evidence>
<dbReference type="OrthoDB" id="1778378at2"/>
<evidence type="ECO:0000313" key="1">
    <source>
        <dbReference type="EMBL" id="QCY68625.1"/>
    </source>
</evidence>
<dbReference type="EMBL" id="CP040812">
    <property type="protein sequence ID" value="QCY68625.1"/>
    <property type="molecule type" value="Genomic_DNA"/>
</dbReference>
<gene>
    <name evidence="1" type="ORF">FHG64_04010</name>
</gene>
<dbReference type="RefSeq" id="WP_139065211.1">
    <property type="nucleotide sequence ID" value="NZ_CP040812.1"/>
</dbReference>
<dbReference type="Proteomes" id="UP000309016">
    <property type="component" value="Chromosome"/>
</dbReference>
<keyword evidence="2" id="KW-1185">Reference proteome</keyword>
<accession>A0A5B7X068</accession>
<sequence>MKIAILGIAQFNFLNNLYGYVGKNRNDLQFNAIVEKKQGGLFSEKNEIIHEVIVKGEKSLKNYSFILHQFLWKCLIVNFLTFGMRNVLNLFQLFAIKKNIVSQIQDEYDVFHFHFITWQHVLPAYFLPGNKKIIFSFWGSDLLRRSNYLNTFIVKELLRKAHSITVQSIDLREILLAKYGREFIDKVVVVKFISDKQIYDRMNIRLASSISTTKKIAPTNEKMNVVIGHNSKEENNHIKIVEQLISLPQKILNNSRFIFPFSYGRNNIQEQEAYKNSIIELLKPFKIDFTFIEKYLEWEEVVDLRLNTDIFIHLPITDALSGTLTEALYGGAKVITGSWLPYGPFRRSGLKYHEVESFNDLPQKFLEVFSSEEEISVHNRKSINLDFLDDSNFSKWLKLY</sequence>
<keyword evidence="1" id="KW-0808">Transferase</keyword>
<reference evidence="1 2" key="1">
    <citation type="submission" date="2019-06" db="EMBL/GenBank/DDBJ databases">
        <title>Complete genome sequence of Antarcticibacterium flavum KCTC 52984T from an Antarctic marine sediment.</title>
        <authorList>
            <person name="Lee Y.M."/>
            <person name="Shin S.C."/>
        </authorList>
    </citation>
    <scope>NUCLEOTIDE SEQUENCE [LARGE SCALE GENOMIC DNA]</scope>
    <source>
        <strain evidence="1 2">KCTC 52984</strain>
    </source>
</reference>
<name>A0A5B7X068_9FLAO</name>
<organism evidence="1 2">
    <name type="scientific">Antarcticibacterium flavum</name>
    <dbReference type="NCBI Taxonomy" id="2058175"/>
    <lineage>
        <taxon>Bacteria</taxon>
        <taxon>Pseudomonadati</taxon>
        <taxon>Bacteroidota</taxon>
        <taxon>Flavobacteriia</taxon>
        <taxon>Flavobacteriales</taxon>
        <taxon>Flavobacteriaceae</taxon>
        <taxon>Antarcticibacterium</taxon>
    </lineage>
</organism>
<dbReference type="Gene3D" id="3.40.50.2000">
    <property type="entry name" value="Glycogen Phosphorylase B"/>
    <property type="match status" value="1"/>
</dbReference>
<protein>
    <submittedName>
        <fullName evidence="1">Glycosyltransferase family 4 protein</fullName>
    </submittedName>
</protein>
<dbReference type="KEGG" id="afla:FHG64_04010"/>
<dbReference type="GO" id="GO:0016740">
    <property type="term" value="F:transferase activity"/>
    <property type="evidence" value="ECO:0007669"/>
    <property type="project" value="UniProtKB-KW"/>
</dbReference>
<dbReference type="AlphaFoldDB" id="A0A5B7X068"/>